<keyword evidence="4 8" id="KW-0418">Kinase</keyword>
<dbReference type="InterPro" id="IPR002173">
    <property type="entry name" value="Carboh/pur_kinase_PfkB_CS"/>
</dbReference>
<evidence type="ECO:0000256" key="4">
    <source>
        <dbReference type="ARBA" id="ARBA00022777"/>
    </source>
</evidence>
<sequence>MRPILTLTVNPALDVSTSTEQVVSEHKMRCGRSRLDPGGGGVNVARVVQRLGGQALAVYTAGGPTGEAFRRLIEAERIPTLAVPIQGSTRESFTVDETGTGKQFRFVLEGPELSEAEWRACLSVVEEAIPVGGYVVASGSLPPGVPDDFYARVTRLANERGAHCVVDTSGPALAAALAEGVYLVKPSGRELGELVGATLDTEQSKIDAAAELVARGSAQIVALTLGGAGAVLATTSGIIRLGVPQVEVKSTVGAGDSFLGAFVLRIAQGHPVDRAFRAAVAAGSATAMTPATELCHRADVERLEADLVALA</sequence>
<dbReference type="Pfam" id="PF00294">
    <property type="entry name" value="PfkB"/>
    <property type="match status" value="1"/>
</dbReference>
<evidence type="ECO:0000259" key="7">
    <source>
        <dbReference type="Pfam" id="PF00294"/>
    </source>
</evidence>
<dbReference type="CDD" id="cd01164">
    <property type="entry name" value="FruK_PfkB_like"/>
    <property type="match status" value="1"/>
</dbReference>
<dbReference type="FunFam" id="3.40.1190.20:FF:000001">
    <property type="entry name" value="Phosphofructokinase"/>
    <property type="match status" value="1"/>
</dbReference>
<keyword evidence="2 6" id="KW-0808">Transferase</keyword>
<evidence type="ECO:0000256" key="2">
    <source>
        <dbReference type="ARBA" id="ARBA00022679"/>
    </source>
</evidence>
<comment type="similarity">
    <text evidence="1">Belongs to the carbohydrate kinase PfkB family.</text>
</comment>
<dbReference type="AlphaFoldDB" id="A0A4Y8JXX4"/>
<dbReference type="SUPFAM" id="SSF53613">
    <property type="entry name" value="Ribokinase-like"/>
    <property type="match status" value="1"/>
</dbReference>
<protein>
    <submittedName>
        <fullName evidence="8">1-phosphofructokinase family hexose kinase</fullName>
    </submittedName>
</protein>
<dbReference type="PIRSF" id="PIRSF000535">
    <property type="entry name" value="1PFK/6PFK/LacC"/>
    <property type="match status" value="1"/>
</dbReference>
<keyword evidence="9" id="KW-1185">Reference proteome</keyword>
<comment type="caution">
    <text evidence="8">The sequence shown here is derived from an EMBL/GenBank/DDBJ whole genome shotgun (WGS) entry which is preliminary data.</text>
</comment>
<gene>
    <name evidence="8" type="ORF">E3T49_01445</name>
</gene>
<proteinExistence type="inferred from homology"/>
<dbReference type="GO" id="GO:0005829">
    <property type="term" value="C:cytosol"/>
    <property type="evidence" value="ECO:0007669"/>
    <property type="project" value="TreeGrafter"/>
</dbReference>
<dbReference type="InterPro" id="IPR029056">
    <property type="entry name" value="Ribokinase-like"/>
</dbReference>
<reference evidence="8 9" key="1">
    <citation type="submission" date="2019-03" db="EMBL/GenBank/DDBJ databases">
        <title>Genomics of glacier-inhabiting Cryobacterium strains.</title>
        <authorList>
            <person name="Liu Q."/>
            <person name="Xin Y.-H."/>
        </authorList>
    </citation>
    <scope>NUCLEOTIDE SEQUENCE [LARGE SCALE GENOMIC DNA]</scope>
    <source>
        <strain evidence="8 9">TMT1-51</strain>
    </source>
</reference>
<evidence type="ECO:0000313" key="9">
    <source>
        <dbReference type="Proteomes" id="UP000297472"/>
    </source>
</evidence>
<accession>A0A4Y8JXX4</accession>
<feature type="domain" description="Carbohydrate kinase PfkB" evidence="7">
    <location>
        <begin position="22"/>
        <end position="292"/>
    </location>
</feature>
<keyword evidence="5" id="KW-0067">ATP-binding</keyword>
<dbReference type="GO" id="GO:0003872">
    <property type="term" value="F:6-phosphofructokinase activity"/>
    <property type="evidence" value="ECO:0007669"/>
    <property type="project" value="TreeGrafter"/>
</dbReference>
<name>A0A4Y8JXX4_9MICO</name>
<organism evidence="8 9">
    <name type="scientific">Cryobacterium cryoconiti</name>
    <dbReference type="NCBI Taxonomy" id="1259239"/>
    <lineage>
        <taxon>Bacteria</taxon>
        <taxon>Bacillati</taxon>
        <taxon>Actinomycetota</taxon>
        <taxon>Actinomycetes</taxon>
        <taxon>Micrococcales</taxon>
        <taxon>Microbacteriaceae</taxon>
        <taxon>Cryobacterium</taxon>
    </lineage>
</organism>
<dbReference type="Gene3D" id="3.40.1190.20">
    <property type="match status" value="1"/>
</dbReference>
<dbReference type="GO" id="GO:0005524">
    <property type="term" value="F:ATP binding"/>
    <property type="evidence" value="ECO:0007669"/>
    <property type="project" value="UniProtKB-KW"/>
</dbReference>
<dbReference type="NCBIfam" id="TIGR03168">
    <property type="entry name" value="1-PFK"/>
    <property type="match status" value="1"/>
</dbReference>
<evidence type="ECO:0000256" key="6">
    <source>
        <dbReference type="PIRNR" id="PIRNR000535"/>
    </source>
</evidence>
<dbReference type="PROSITE" id="PS00584">
    <property type="entry name" value="PFKB_KINASES_2"/>
    <property type="match status" value="1"/>
</dbReference>
<dbReference type="InterPro" id="IPR017583">
    <property type="entry name" value="Tagatose/fructose_Pkinase"/>
</dbReference>
<evidence type="ECO:0000313" key="8">
    <source>
        <dbReference type="EMBL" id="TFD33455.1"/>
    </source>
</evidence>
<dbReference type="PROSITE" id="PS00583">
    <property type="entry name" value="PFKB_KINASES_1"/>
    <property type="match status" value="1"/>
</dbReference>
<evidence type="ECO:0000256" key="1">
    <source>
        <dbReference type="ARBA" id="ARBA00010688"/>
    </source>
</evidence>
<keyword evidence="3" id="KW-0547">Nucleotide-binding</keyword>
<dbReference type="EMBL" id="SOHA01000005">
    <property type="protein sequence ID" value="TFD33455.1"/>
    <property type="molecule type" value="Genomic_DNA"/>
</dbReference>
<dbReference type="PANTHER" id="PTHR46566">
    <property type="entry name" value="1-PHOSPHOFRUCTOKINASE-RELATED"/>
    <property type="match status" value="1"/>
</dbReference>
<dbReference type="Proteomes" id="UP000297472">
    <property type="component" value="Unassembled WGS sequence"/>
</dbReference>
<evidence type="ECO:0000256" key="5">
    <source>
        <dbReference type="ARBA" id="ARBA00022840"/>
    </source>
</evidence>
<dbReference type="InterPro" id="IPR011611">
    <property type="entry name" value="PfkB_dom"/>
</dbReference>
<dbReference type="PANTHER" id="PTHR46566:SF2">
    <property type="entry name" value="ATP-DEPENDENT 6-PHOSPHOFRUCTOKINASE ISOZYME 2"/>
    <property type="match status" value="1"/>
</dbReference>
<dbReference type="OrthoDB" id="9801219at2"/>
<evidence type="ECO:0000256" key="3">
    <source>
        <dbReference type="ARBA" id="ARBA00022741"/>
    </source>
</evidence>